<dbReference type="InterPro" id="IPR015590">
    <property type="entry name" value="Aldehyde_DH_dom"/>
</dbReference>
<feature type="domain" description="Aldehyde dehydrogenase" evidence="8">
    <location>
        <begin position="9"/>
        <end position="284"/>
    </location>
</feature>
<dbReference type="GO" id="GO:0050661">
    <property type="term" value="F:NADP binding"/>
    <property type="evidence" value="ECO:0007669"/>
    <property type="project" value="InterPro"/>
</dbReference>
<evidence type="ECO:0000256" key="7">
    <source>
        <dbReference type="HAMAP-Rule" id="MF_00412"/>
    </source>
</evidence>
<dbReference type="AlphaFoldDB" id="A0A4R5NQW4"/>
<name>A0A4R5NQW4_LENBU</name>
<dbReference type="GO" id="GO:0055129">
    <property type="term" value="P:L-proline biosynthetic process"/>
    <property type="evidence" value="ECO:0007669"/>
    <property type="project" value="UniProtKB-UniRule"/>
</dbReference>
<comment type="similarity">
    <text evidence="7">Belongs to the gamma-glutamyl phosphate reductase family.</text>
</comment>
<dbReference type="HAMAP" id="MF_00412">
    <property type="entry name" value="ProA"/>
    <property type="match status" value="1"/>
</dbReference>
<keyword evidence="3 7" id="KW-0641">Proline biosynthesis</keyword>
<dbReference type="GO" id="GO:0005737">
    <property type="term" value="C:cytoplasm"/>
    <property type="evidence" value="ECO:0007669"/>
    <property type="project" value="UniProtKB-SubCell"/>
</dbReference>
<dbReference type="NCBIfam" id="NF001221">
    <property type="entry name" value="PRK00197.1"/>
    <property type="match status" value="1"/>
</dbReference>
<dbReference type="FunFam" id="3.40.309.10:FF:000006">
    <property type="entry name" value="Gamma-glutamyl phosphate reductase"/>
    <property type="match status" value="1"/>
</dbReference>
<evidence type="ECO:0000256" key="2">
    <source>
        <dbReference type="ARBA" id="ARBA00022605"/>
    </source>
</evidence>
<evidence type="ECO:0000256" key="6">
    <source>
        <dbReference type="ARBA" id="ARBA00049024"/>
    </source>
</evidence>
<protein>
    <recommendedName>
        <fullName evidence="7">Gamma-glutamyl phosphate reductase</fullName>
        <shortName evidence="7">GPR</shortName>
        <ecNumber evidence="7">1.2.1.41</ecNumber>
    </recommendedName>
    <alternativeName>
        <fullName evidence="7">Glutamate-5-semialdehyde dehydrogenase</fullName>
    </alternativeName>
    <alternativeName>
        <fullName evidence="7">Glutamyl-gamma-semialdehyde dehydrogenase</fullName>
        <shortName evidence="7">GSA dehydrogenase</shortName>
    </alternativeName>
</protein>
<dbReference type="Proteomes" id="UP000295181">
    <property type="component" value="Unassembled WGS sequence"/>
</dbReference>
<accession>A0A4R5NQW4</accession>
<evidence type="ECO:0000313" key="9">
    <source>
        <dbReference type="EMBL" id="TDG79278.1"/>
    </source>
</evidence>
<dbReference type="InterPro" id="IPR016163">
    <property type="entry name" value="Ald_DH_C"/>
</dbReference>
<dbReference type="PANTHER" id="PTHR11063">
    <property type="entry name" value="GLUTAMATE SEMIALDEHYDE DEHYDROGENASE"/>
    <property type="match status" value="1"/>
</dbReference>
<keyword evidence="4 7" id="KW-0521">NADP</keyword>
<comment type="pathway">
    <text evidence="1 7">Amino-acid biosynthesis; L-proline biosynthesis; L-glutamate 5-semialdehyde from L-glutamate: step 2/2.</text>
</comment>
<proteinExistence type="inferred from homology"/>
<dbReference type="UniPathway" id="UPA00098">
    <property type="reaction ID" value="UER00360"/>
</dbReference>
<keyword evidence="7" id="KW-0963">Cytoplasm</keyword>
<comment type="catalytic activity">
    <reaction evidence="6 7">
        <text>L-glutamate 5-semialdehyde + phosphate + NADP(+) = L-glutamyl 5-phosphate + NADPH + H(+)</text>
        <dbReference type="Rhea" id="RHEA:19541"/>
        <dbReference type="ChEBI" id="CHEBI:15378"/>
        <dbReference type="ChEBI" id="CHEBI:43474"/>
        <dbReference type="ChEBI" id="CHEBI:57783"/>
        <dbReference type="ChEBI" id="CHEBI:58066"/>
        <dbReference type="ChEBI" id="CHEBI:58274"/>
        <dbReference type="ChEBI" id="CHEBI:58349"/>
        <dbReference type="EC" id="1.2.1.41"/>
    </reaction>
</comment>
<dbReference type="InterPro" id="IPR020593">
    <property type="entry name" value="G-glutamylP_reductase_CS"/>
</dbReference>
<dbReference type="InterPro" id="IPR016161">
    <property type="entry name" value="Ald_DH/histidinol_DH"/>
</dbReference>
<evidence type="ECO:0000256" key="1">
    <source>
        <dbReference type="ARBA" id="ARBA00004985"/>
    </source>
</evidence>
<dbReference type="CDD" id="cd07079">
    <property type="entry name" value="ALDH_F18-19_ProA-GPR"/>
    <property type="match status" value="1"/>
</dbReference>
<comment type="caution">
    <text evidence="9">The sequence shown here is derived from an EMBL/GenBank/DDBJ whole genome shotgun (WGS) entry which is preliminary data.</text>
</comment>
<dbReference type="SUPFAM" id="SSF53720">
    <property type="entry name" value="ALDH-like"/>
    <property type="match status" value="1"/>
</dbReference>
<dbReference type="InterPro" id="IPR012134">
    <property type="entry name" value="Glu-5-SA_DH"/>
</dbReference>
<gene>
    <name evidence="7" type="primary">proA</name>
    <name evidence="9" type="ORF">C5L32_001509</name>
</gene>
<dbReference type="GeneID" id="72460705"/>
<evidence type="ECO:0000256" key="5">
    <source>
        <dbReference type="ARBA" id="ARBA00023002"/>
    </source>
</evidence>
<dbReference type="InterPro" id="IPR000965">
    <property type="entry name" value="GPR_dom"/>
</dbReference>
<comment type="subcellular location">
    <subcellularLocation>
        <location evidence="7">Cytoplasm</location>
    </subcellularLocation>
</comment>
<evidence type="ECO:0000259" key="8">
    <source>
        <dbReference type="Pfam" id="PF00171"/>
    </source>
</evidence>
<dbReference type="NCBIfam" id="TIGR00407">
    <property type="entry name" value="proA"/>
    <property type="match status" value="1"/>
</dbReference>
<comment type="function">
    <text evidence="7">Catalyzes the NADPH-dependent reduction of L-glutamate 5-phosphate into L-glutamate 5-semialdehyde and phosphate. The product spontaneously undergoes cyclization to form 1-pyrroline-5-carboxylate.</text>
</comment>
<dbReference type="Pfam" id="PF00171">
    <property type="entry name" value="Aldedh"/>
    <property type="match status" value="2"/>
</dbReference>
<dbReference type="Gene3D" id="3.40.309.10">
    <property type="entry name" value="Aldehyde Dehydrogenase, Chain A, domain 2"/>
    <property type="match status" value="1"/>
</dbReference>
<keyword evidence="2 7" id="KW-0028">Amino-acid biosynthesis</keyword>
<dbReference type="EMBL" id="PUFP01000029">
    <property type="protein sequence ID" value="TDG79278.1"/>
    <property type="molecule type" value="Genomic_DNA"/>
</dbReference>
<dbReference type="PIRSF" id="PIRSF000151">
    <property type="entry name" value="GPR"/>
    <property type="match status" value="1"/>
</dbReference>
<dbReference type="RefSeq" id="WP_056938647.1">
    <property type="nucleotide sequence ID" value="NZ_AZDM01000002.1"/>
</dbReference>
<organism evidence="9 10">
    <name type="scientific">Lentilactobacillus buchneri DSM 20057</name>
    <dbReference type="NCBI Taxonomy" id="1423728"/>
    <lineage>
        <taxon>Bacteria</taxon>
        <taxon>Bacillati</taxon>
        <taxon>Bacillota</taxon>
        <taxon>Bacilli</taxon>
        <taxon>Lactobacillales</taxon>
        <taxon>Lactobacillaceae</taxon>
        <taxon>Lentilactobacillus</taxon>
    </lineage>
</organism>
<dbReference type="Gene3D" id="3.40.605.10">
    <property type="entry name" value="Aldehyde Dehydrogenase, Chain A, domain 1"/>
    <property type="match status" value="1"/>
</dbReference>
<dbReference type="GO" id="GO:0004350">
    <property type="term" value="F:glutamate-5-semialdehyde dehydrogenase activity"/>
    <property type="evidence" value="ECO:0007669"/>
    <property type="project" value="UniProtKB-UniRule"/>
</dbReference>
<evidence type="ECO:0000256" key="4">
    <source>
        <dbReference type="ARBA" id="ARBA00022857"/>
    </source>
</evidence>
<dbReference type="InterPro" id="IPR016162">
    <property type="entry name" value="Ald_DH_N"/>
</dbReference>
<feature type="domain" description="Aldehyde dehydrogenase" evidence="8">
    <location>
        <begin position="314"/>
        <end position="404"/>
    </location>
</feature>
<dbReference type="PROSITE" id="PS01223">
    <property type="entry name" value="PROA"/>
    <property type="match status" value="1"/>
</dbReference>
<reference evidence="9 10" key="1">
    <citation type="journal article" date="2019" name="Appl. Microbiol. Biotechnol.">
        <title>Uncovering carbohydrate metabolism through a genotype-phenotype association study of 56 lactic acid bacteria genomes.</title>
        <authorList>
            <person name="Buron-Moles G."/>
            <person name="Chailyan A."/>
            <person name="Dolejs I."/>
            <person name="Forster J."/>
            <person name="Miks M.H."/>
        </authorList>
    </citation>
    <scope>NUCLEOTIDE SEQUENCE [LARGE SCALE GENOMIC DNA]</scope>
    <source>
        <strain evidence="9 10">ATCC 4005</strain>
    </source>
</reference>
<dbReference type="PANTHER" id="PTHR11063:SF8">
    <property type="entry name" value="DELTA-1-PYRROLINE-5-CARBOXYLATE SYNTHASE"/>
    <property type="match status" value="1"/>
</dbReference>
<sequence>MNDKLIEIGKNAKAAAYKLNLLDTATKNRILNEFAIALGQNAELILTANQKDLANATDMPSKFTDRLKLTSQRIADMAEGLRQVAGLADPIGDIDKGWENDAGLNIEKKRVPLGVIAMIFEARPNVTVDASALTFKSGNAVILRGGKEAINTNLALAEVLRQVLSDNQLDENAIQILHDTSHDTANDLMHLNQYVDVLIPRGGAGLINAVVKNSTVPVIETGAGNCHVYVDKDAELQMAIDIVVNAKVQRPSVCNAAEKLLIHRDVAESMLPAIAQALEDHGVELRGDEASRQIVSSITPATQEDWSTEYNDLIMAVKVVDDEQAAIEHINQYSTGHSEVIISDNYQSGQEFLNKIDSACVYVNASTRFTDGFEFGFGAEIGISTQKLHARGPMGLNELTTTKYVIRGNGQVRK</sequence>
<evidence type="ECO:0000256" key="3">
    <source>
        <dbReference type="ARBA" id="ARBA00022650"/>
    </source>
</evidence>
<keyword evidence="5 7" id="KW-0560">Oxidoreductase</keyword>
<evidence type="ECO:0000313" key="10">
    <source>
        <dbReference type="Proteomes" id="UP000295181"/>
    </source>
</evidence>
<dbReference type="EC" id="1.2.1.41" evidence="7"/>